<feature type="repeat" description="TPR" evidence="16">
    <location>
        <begin position="319"/>
        <end position="352"/>
    </location>
</feature>
<evidence type="ECO:0000256" key="3">
    <source>
        <dbReference type="ARBA" id="ARBA00004240"/>
    </source>
</evidence>
<evidence type="ECO:0000256" key="4">
    <source>
        <dbReference type="ARBA" id="ARBA00004922"/>
    </source>
</evidence>
<dbReference type="Pfam" id="PF13432">
    <property type="entry name" value="TPR_16"/>
    <property type="match status" value="3"/>
</dbReference>
<evidence type="ECO:0000256" key="5">
    <source>
        <dbReference type="ARBA" id="ARBA00007882"/>
    </source>
</evidence>
<keyword evidence="11" id="KW-0256">Endoplasmic reticulum</keyword>
<dbReference type="PANTHER" id="PTHR44216">
    <property type="entry name" value="PROTEIN O-MANNOSYL-TRANSFERASE TMTC2"/>
    <property type="match status" value="1"/>
</dbReference>
<dbReference type="PANTHER" id="PTHR44216:SF3">
    <property type="entry name" value="PROTEIN O-MANNOSYL-TRANSFERASE TMTC2"/>
    <property type="match status" value="1"/>
</dbReference>
<dbReference type="EMBL" id="CAVLEF010000001">
    <property type="protein sequence ID" value="CAK1540591.1"/>
    <property type="molecule type" value="Genomic_DNA"/>
</dbReference>
<evidence type="ECO:0000256" key="8">
    <source>
        <dbReference type="ARBA" id="ARBA00022692"/>
    </source>
</evidence>
<evidence type="ECO:0000256" key="1">
    <source>
        <dbReference type="ARBA" id="ARBA00003582"/>
    </source>
</evidence>
<evidence type="ECO:0000256" key="9">
    <source>
        <dbReference type="ARBA" id="ARBA00022737"/>
    </source>
</evidence>
<feature type="transmembrane region" description="Helical" evidence="17">
    <location>
        <begin position="280"/>
        <end position="297"/>
    </location>
</feature>
<keyword evidence="20" id="KW-1185">Reference proteome</keyword>
<keyword evidence="7" id="KW-0808">Transferase</keyword>
<comment type="pathway">
    <text evidence="4">Protein modification; protein glycosylation.</text>
</comment>
<comment type="catalytic activity">
    <reaction evidence="14">
        <text>a di-trans,poly-cis-dolichyl beta-D-mannosyl phosphate + L-threonyl-[protein] = 3-O-(alpha-D-mannosyl)-L-threonyl-[protein] + a di-trans,poly-cis-dolichyl phosphate + H(+)</text>
        <dbReference type="Rhea" id="RHEA:53396"/>
        <dbReference type="Rhea" id="RHEA-COMP:11060"/>
        <dbReference type="Rhea" id="RHEA-COMP:13547"/>
        <dbReference type="Rhea" id="RHEA-COMP:19498"/>
        <dbReference type="Rhea" id="RHEA-COMP:19501"/>
        <dbReference type="ChEBI" id="CHEBI:15378"/>
        <dbReference type="ChEBI" id="CHEBI:30013"/>
        <dbReference type="ChEBI" id="CHEBI:57683"/>
        <dbReference type="ChEBI" id="CHEBI:58211"/>
        <dbReference type="ChEBI" id="CHEBI:137323"/>
        <dbReference type="EC" id="2.4.1.109"/>
    </reaction>
</comment>
<feature type="transmembrane region" description="Helical" evidence="17">
    <location>
        <begin position="248"/>
        <end position="268"/>
    </location>
</feature>
<dbReference type="SMART" id="SM00028">
    <property type="entry name" value="TPR"/>
    <property type="match status" value="8"/>
</dbReference>
<dbReference type="InterPro" id="IPR019734">
    <property type="entry name" value="TPR_rpt"/>
</dbReference>
<feature type="transmembrane region" description="Helical" evidence="17">
    <location>
        <begin position="49"/>
        <end position="67"/>
    </location>
</feature>
<feature type="repeat" description="TPR" evidence="16">
    <location>
        <begin position="612"/>
        <end position="645"/>
    </location>
</feature>
<accession>A0AAV1IWY9</accession>
<protein>
    <recommendedName>
        <fullName evidence="6">dolichyl-phosphate-mannose--protein mannosyltransferase</fullName>
        <ecNumber evidence="6">2.4.1.109</ecNumber>
    </recommendedName>
</protein>
<feature type="repeat" description="TPR" evidence="16">
    <location>
        <begin position="432"/>
        <end position="465"/>
    </location>
</feature>
<comment type="catalytic activity">
    <reaction evidence="15">
        <text>a di-trans,poly-cis-dolichyl beta-D-mannosyl phosphate + L-seryl-[protein] = 3-O-(alpha-D-mannosyl)-L-seryl-[protein] + a di-trans,poly-cis-dolichyl phosphate + H(+)</text>
        <dbReference type="Rhea" id="RHEA:17377"/>
        <dbReference type="Rhea" id="RHEA-COMP:9863"/>
        <dbReference type="Rhea" id="RHEA-COMP:13546"/>
        <dbReference type="Rhea" id="RHEA-COMP:19498"/>
        <dbReference type="Rhea" id="RHEA-COMP:19501"/>
        <dbReference type="ChEBI" id="CHEBI:15378"/>
        <dbReference type="ChEBI" id="CHEBI:29999"/>
        <dbReference type="ChEBI" id="CHEBI:57683"/>
        <dbReference type="ChEBI" id="CHEBI:58211"/>
        <dbReference type="ChEBI" id="CHEBI:137321"/>
        <dbReference type="EC" id="2.4.1.109"/>
    </reaction>
</comment>
<comment type="function">
    <text evidence="1">Transfers mannosyl residues to the hydroxyl group of serine or threonine residues.</text>
</comment>
<comment type="caution">
    <text evidence="19">The sequence shown here is derived from an EMBL/GenBank/DDBJ whole genome shotgun (WGS) entry which is preliminary data.</text>
</comment>
<evidence type="ECO:0000256" key="15">
    <source>
        <dbReference type="ARBA" id="ARBA00045102"/>
    </source>
</evidence>
<keyword evidence="9" id="KW-0677">Repeat</keyword>
<keyword evidence="13 17" id="KW-0472">Membrane</keyword>
<evidence type="ECO:0000256" key="16">
    <source>
        <dbReference type="PROSITE-ProRule" id="PRU00339"/>
    </source>
</evidence>
<dbReference type="SUPFAM" id="SSF48452">
    <property type="entry name" value="TPR-like"/>
    <property type="match status" value="2"/>
</dbReference>
<organism evidence="19 20">
    <name type="scientific">Leptosia nina</name>
    <dbReference type="NCBI Taxonomy" id="320188"/>
    <lineage>
        <taxon>Eukaryota</taxon>
        <taxon>Metazoa</taxon>
        <taxon>Ecdysozoa</taxon>
        <taxon>Arthropoda</taxon>
        <taxon>Hexapoda</taxon>
        <taxon>Insecta</taxon>
        <taxon>Pterygota</taxon>
        <taxon>Neoptera</taxon>
        <taxon>Endopterygota</taxon>
        <taxon>Lepidoptera</taxon>
        <taxon>Glossata</taxon>
        <taxon>Ditrysia</taxon>
        <taxon>Papilionoidea</taxon>
        <taxon>Pieridae</taxon>
        <taxon>Pierinae</taxon>
        <taxon>Leptosia</taxon>
    </lineage>
</organism>
<dbReference type="InterPro" id="IPR013618">
    <property type="entry name" value="TMTC_DUF1736"/>
</dbReference>
<keyword evidence="8 17" id="KW-0812">Transmembrane</keyword>
<comment type="similarity">
    <text evidence="5">Belongs to the TMTC family.</text>
</comment>
<evidence type="ECO:0000256" key="13">
    <source>
        <dbReference type="ARBA" id="ARBA00023136"/>
    </source>
</evidence>
<feature type="repeat" description="TPR" evidence="16">
    <location>
        <begin position="353"/>
        <end position="386"/>
    </location>
</feature>
<dbReference type="GO" id="GO:0005789">
    <property type="term" value="C:endoplasmic reticulum membrane"/>
    <property type="evidence" value="ECO:0007669"/>
    <property type="project" value="TreeGrafter"/>
</dbReference>
<dbReference type="AlphaFoldDB" id="A0AAV1IWY9"/>
<dbReference type="GO" id="GO:0004169">
    <property type="term" value="F:dolichyl-phosphate-mannose-protein mannosyltransferase activity"/>
    <property type="evidence" value="ECO:0007669"/>
    <property type="project" value="UniProtKB-EC"/>
</dbReference>
<dbReference type="EC" id="2.4.1.109" evidence="6"/>
<keyword evidence="10 16" id="KW-0802">TPR repeat</keyword>
<evidence type="ECO:0000256" key="6">
    <source>
        <dbReference type="ARBA" id="ARBA00012839"/>
    </source>
</evidence>
<evidence type="ECO:0000256" key="11">
    <source>
        <dbReference type="ARBA" id="ARBA00022824"/>
    </source>
</evidence>
<evidence type="ECO:0000313" key="19">
    <source>
        <dbReference type="EMBL" id="CAK1540591.1"/>
    </source>
</evidence>
<evidence type="ECO:0000256" key="14">
    <source>
        <dbReference type="ARBA" id="ARBA00045085"/>
    </source>
</evidence>
<gene>
    <name evidence="19" type="ORF">LNINA_LOCUS632</name>
</gene>
<comment type="subcellular location">
    <subcellularLocation>
        <location evidence="3">Endoplasmic reticulum</location>
    </subcellularLocation>
    <subcellularLocation>
        <location evidence="2">Membrane</location>
        <topology evidence="2">Multi-pass membrane protein</topology>
    </subcellularLocation>
</comment>
<dbReference type="Pfam" id="PF08409">
    <property type="entry name" value="TMTC_DUF1736"/>
    <property type="match status" value="1"/>
</dbReference>
<evidence type="ECO:0000259" key="18">
    <source>
        <dbReference type="Pfam" id="PF08409"/>
    </source>
</evidence>
<evidence type="ECO:0000313" key="20">
    <source>
        <dbReference type="Proteomes" id="UP001497472"/>
    </source>
</evidence>
<evidence type="ECO:0000256" key="10">
    <source>
        <dbReference type="ARBA" id="ARBA00022803"/>
    </source>
</evidence>
<dbReference type="PROSITE" id="PS50005">
    <property type="entry name" value="TPR"/>
    <property type="match status" value="4"/>
</dbReference>
<evidence type="ECO:0000256" key="17">
    <source>
        <dbReference type="SAM" id="Phobius"/>
    </source>
</evidence>
<dbReference type="Proteomes" id="UP001497472">
    <property type="component" value="Unassembled WGS sequence"/>
</dbReference>
<feature type="transmembrane region" description="Helical" evidence="17">
    <location>
        <begin position="217"/>
        <end position="242"/>
    </location>
</feature>
<dbReference type="Gene3D" id="1.25.40.10">
    <property type="entry name" value="Tetratricopeptide repeat domain"/>
    <property type="match status" value="4"/>
</dbReference>
<evidence type="ECO:0000256" key="7">
    <source>
        <dbReference type="ARBA" id="ARBA00022679"/>
    </source>
</evidence>
<feature type="domain" description="DUF1736" evidence="18">
    <location>
        <begin position="31"/>
        <end position="99"/>
    </location>
</feature>
<dbReference type="Pfam" id="PF13176">
    <property type="entry name" value="TPR_7"/>
    <property type="match status" value="1"/>
</dbReference>
<dbReference type="InterPro" id="IPR011990">
    <property type="entry name" value="TPR-like_helical_dom_sf"/>
</dbReference>
<dbReference type="InterPro" id="IPR052384">
    <property type="entry name" value="TMTC_O-mannosyltransferase"/>
</dbReference>
<evidence type="ECO:0000256" key="12">
    <source>
        <dbReference type="ARBA" id="ARBA00022989"/>
    </source>
</evidence>
<sequence>MCYRWRSICALGTGGLTLLYWRLRIAGTPLGFAAADNPTARDLSIFTRFYTFTYLPVFNFFLLLYPFQLSFDWSMDAIPKITSIFDARNLSSLIFYAVVSKVTWRVLTNEIKRQQEKKEKYYKKQSKKQKWNNNCKHVSRRQYCERKNMMPQKEYSSSKRVCPCNGCKHSLTEDHTNACRTVNNNNVMHNSSCVCPIVHGKTKTPSQHKYQYRSPQIAVLLFTTFMVLPFVPASNILFYVGFVVAERVLYIPSVGFCLLLGLGAGALTRTWRRNELRSRIFMFTLLVTLCAMCGATLRRNLDWRDEESLFRSALHINPPKAYGNLGSVLSTQGRVVEAEAAFERALKYRPNMADVHYNLGILHQNQRRYGEAIKSFERAIYFRPSMALAYVNLGTSLMADGRLAEATSALRAGSRAEGARVRDRREHDAARVSALVQLAALHSRRGHWHKALSSYKEALQILPVTNTPIVGWTRHNVLTMAGDIYVQLQQWGLAEHSVLSALALAPGHAATYLSLAQIVARNTTRNMEAEMWFKKAITLAPNDPSVRDQFGMFLRSQRRLRESAEQLVTAARLSPTDSARAASAARALRDARKCRSAERWYARAVELNPNDAEHHSNLGAILHLNGKYVAAATSYRRALQLQPNDEVTITNLKRVRTLMSNQRKK</sequence>
<dbReference type="PROSITE" id="PS50293">
    <property type="entry name" value="TPR_REGION"/>
    <property type="match status" value="1"/>
</dbReference>
<reference evidence="19 20" key="1">
    <citation type="submission" date="2023-11" db="EMBL/GenBank/DDBJ databases">
        <authorList>
            <person name="Okamura Y."/>
        </authorList>
    </citation>
    <scope>NUCLEOTIDE SEQUENCE [LARGE SCALE GENOMIC DNA]</scope>
</reference>
<name>A0AAV1IWY9_9NEOP</name>
<evidence type="ECO:0000256" key="2">
    <source>
        <dbReference type="ARBA" id="ARBA00004141"/>
    </source>
</evidence>
<keyword evidence="12 17" id="KW-1133">Transmembrane helix</keyword>
<proteinExistence type="inferred from homology"/>